<protein>
    <recommendedName>
        <fullName evidence="1">UPF0434 protein POI8812_02497</fullName>
    </recommendedName>
</protein>
<organism evidence="2 3">
    <name type="scientific">Pontivivens insulae</name>
    <dbReference type="NCBI Taxonomy" id="1639689"/>
    <lineage>
        <taxon>Bacteria</taxon>
        <taxon>Pseudomonadati</taxon>
        <taxon>Pseudomonadota</taxon>
        <taxon>Alphaproteobacteria</taxon>
        <taxon>Rhodobacterales</taxon>
        <taxon>Paracoccaceae</taxon>
        <taxon>Pontivivens</taxon>
    </lineage>
</organism>
<accession>A0A2R8AD39</accession>
<dbReference type="SUPFAM" id="SSF158997">
    <property type="entry name" value="Trm112p-like"/>
    <property type="match status" value="1"/>
</dbReference>
<proteinExistence type="inferred from homology"/>
<comment type="similarity">
    <text evidence="1">Belongs to the UPF0434 family.</text>
</comment>
<sequence>MSGPDADPIDRKFLETLVCPVTRGVLVLDREKGELISRNAGLAYPIQAGVPVMLVDVARKID</sequence>
<reference evidence="2 3" key="1">
    <citation type="submission" date="2018-03" db="EMBL/GenBank/DDBJ databases">
        <authorList>
            <person name="Keele B.F."/>
        </authorList>
    </citation>
    <scope>NUCLEOTIDE SEQUENCE [LARGE SCALE GENOMIC DNA]</scope>
    <source>
        <strain evidence="2 3">CeCT 8812</strain>
    </source>
</reference>
<dbReference type="Proteomes" id="UP000244932">
    <property type="component" value="Unassembled WGS sequence"/>
</dbReference>
<dbReference type="HAMAP" id="MF_01187">
    <property type="entry name" value="UPF0434"/>
    <property type="match status" value="1"/>
</dbReference>
<evidence type="ECO:0000313" key="2">
    <source>
        <dbReference type="EMBL" id="SPF30163.1"/>
    </source>
</evidence>
<dbReference type="Pfam" id="PF03966">
    <property type="entry name" value="Trm112p"/>
    <property type="match status" value="1"/>
</dbReference>
<dbReference type="Gene3D" id="2.20.25.10">
    <property type="match status" value="1"/>
</dbReference>
<dbReference type="EMBL" id="OMKW01000003">
    <property type="protein sequence ID" value="SPF30163.1"/>
    <property type="molecule type" value="Genomic_DNA"/>
</dbReference>
<dbReference type="PANTHER" id="PTHR33505:SF4">
    <property type="entry name" value="PROTEIN PREY, MITOCHONDRIAL"/>
    <property type="match status" value="1"/>
</dbReference>
<dbReference type="AlphaFoldDB" id="A0A2R8AD39"/>
<keyword evidence="3" id="KW-1185">Reference proteome</keyword>
<name>A0A2R8AD39_9RHOB</name>
<dbReference type="RefSeq" id="WP_108782879.1">
    <property type="nucleotide sequence ID" value="NZ_OMKW01000003.1"/>
</dbReference>
<evidence type="ECO:0000313" key="3">
    <source>
        <dbReference type="Proteomes" id="UP000244932"/>
    </source>
</evidence>
<dbReference type="GO" id="GO:0005829">
    <property type="term" value="C:cytosol"/>
    <property type="evidence" value="ECO:0007669"/>
    <property type="project" value="TreeGrafter"/>
</dbReference>
<dbReference type="InterPro" id="IPR005651">
    <property type="entry name" value="Trm112-like"/>
</dbReference>
<evidence type="ECO:0000256" key="1">
    <source>
        <dbReference type="HAMAP-Rule" id="MF_01187"/>
    </source>
</evidence>
<dbReference type="PANTHER" id="PTHR33505">
    <property type="entry name" value="ZGC:162634"/>
    <property type="match status" value="1"/>
</dbReference>
<dbReference type="OrthoDB" id="9812205at2"/>
<gene>
    <name evidence="2" type="ORF">POI8812_02497</name>
</gene>